<dbReference type="PIRSF" id="PIRSF000097">
    <property type="entry name" value="AKR"/>
    <property type="match status" value="1"/>
</dbReference>
<gene>
    <name evidence="7" type="ORF">LAME_0H19064G</name>
</gene>
<dbReference type="PRINTS" id="PR00069">
    <property type="entry name" value="ALDKETRDTASE"/>
</dbReference>
<dbReference type="FunFam" id="3.20.20.100:FF:000015">
    <property type="entry name" value="Oxidoreductase, aldo/keto reductase family"/>
    <property type="match status" value="1"/>
</dbReference>
<evidence type="ECO:0000256" key="2">
    <source>
        <dbReference type="ARBA" id="ARBA00023002"/>
    </source>
</evidence>
<dbReference type="PANTHER" id="PTHR43827">
    <property type="entry name" value="2,5-DIKETO-D-GLUCONIC ACID REDUCTASE"/>
    <property type="match status" value="1"/>
</dbReference>
<keyword evidence="8" id="KW-1185">Reference proteome</keyword>
<accession>A0A1G4KJB0</accession>
<proteinExistence type="inferred from homology"/>
<evidence type="ECO:0000313" key="7">
    <source>
        <dbReference type="EMBL" id="SCV04517.1"/>
    </source>
</evidence>
<feature type="domain" description="NADP-dependent oxidoreductase" evidence="6">
    <location>
        <begin position="27"/>
        <end position="270"/>
    </location>
</feature>
<protein>
    <submittedName>
        <fullName evidence="7">LAME_0H19064g1_1</fullName>
    </submittedName>
</protein>
<feature type="binding site" evidence="4">
    <location>
        <position position="117"/>
    </location>
    <ligand>
        <name>substrate</name>
    </ligand>
</feature>
<evidence type="ECO:0000256" key="5">
    <source>
        <dbReference type="PIRSR" id="PIRSR000097-3"/>
    </source>
</evidence>
<dbReference type="EMBL" id="LT598480">
    <property type="protein sequence ID" value="SCV04517.1"/>
    <property type="molecule type" value="Genomic_DNA"/>
</dbReference>
<evidence type="ECO:0000256" key="4">
    <source>
        <dbReference type="PIRSR" id="PIRSR000097-2"/>
    </source>
</evidence>
<dbReference type="AlphaFoldDB" id="A0A1G4KJB0"/>
<dbReference type="SUPFAM" id="SSF51430">
    <property type="entry name" value="NAD(P)-linked oxidoreductase"/>
    <property type="match status" value="1"/>
</dbReference>
<dbReference type="Gene3D" id="3.20.20.100">
    <property type="entry name" value="NADP-dependent oxidoreductase domain"/>
    <property type="match status" value="1"/>
</dbReference>
<dbReference type="Proteomes" id="UP000191144">
    <property type="component" value="Chromosome H"/>
</dbReference>
<dbReference type="InterPro" id="IPR036812">
    <property type="entry name" value="NAD(P)_OxRdtase_dom_sf"/>
</dbReference>
<evidence type="ECO:0000313" key="8">
    <source>
        <dbReference type="Proteomes" id="UP000191144"/>
    </source>
</evidence>
<keyword evidence="2" id="KW-0560">Oxidoreductase</keyword>
<sequence>MKLTPATTKTLKNGVKIPILGLGVYKAPKEETESIVYTALKQGYRHIDSAQFYGNEREVGLAIAKYLKDEPGSSRNDVFYTTKLAPTNATYEQAKSAILESLEKVKEIGYIDLCLIHSPALEKTQRLDMWKALQEFYEEGRIKAIGVSNYSVLLLKELLGWEGLKVEPSVNQFELNPWLLRLDLCEFCNEKGIVIEAFSPLTRGKRLDDPELLRLIEKSYPGKTTAQILIRWSLQMGFIPLPKSSNEQRLLANLQSLDFEISDEDMKQLTHENDYYVSNPAFDPIKKYFDKW</sequence>
<dbReference type="PROSITE" id="PS00798">
    <property type="entry name" value="ALDOKETO_REDUCTASE_1"/>
    <property type="match status" value="1"/>
</dbReference>
<reference evidence="8" key="1">
    <citation type="submission" date="2016-03" db="EMBL/GenBank/DDBJ databases">
        <authorList>
            <person name="Devillers Hugo."/>
        </authorList>
    </citation>
    <scope>NUCLEOTIDE SEQUENCE [LARGE SCALE GENOMIC DNA]</scope>
</reference>
<evidence type="ECO:0000256" key="3">
    <source>
        <dbReference type="PIRSR" id="PIRSR000097-1"/>
    </source>
</evidence>
<dbReference type="OrthoDB" id="416253at2759"/>
<evidence type="ECO:0000256" key="1">
    <source>
        <dbReference type="ARBA" id="ARBA00007905"/>
    </source>
</evidence>
<dbReference type="PANTHER" id="PTHR43827:SF13">
    <property type="entry name" value="ALDO_KETO REDUCTASE FAMILY PROTEIN"/>
    <property type="match status" value="1"/>
</dbReference>
<dbReference type="Pfam" id="PF00248">
    <property type="entry name" value="Aldo_ket_red"/>
    <property type="match status" value="1"/>
</dbReference>
<feature type="active site" description="Proton donor" evidence="3">
    <location>
        <position position="53"/>
    </location>
</feature>
<feature type="site" description="Lowers pKa of active site Tyr" evidence="5">
    <location>
        <position position="83"/>
    </location>
</feature>
<dbReference type="InterPro" id="IPR023210">
    <property type="entry name" value="NADP_OxRdtase_dom"/>
</dbReference>
<comment type="similarity">
    <text evidence="1">Belongs to the aldo/keto reductase family.</text>
</comment>
<name>A0A1G4KJB0_9SACH</name>
<organism evidence="7 8">
    <name type="scientific">Lachancea meyersii CBS 8951</name>
    <dbReference type="NCBI Taxonomy" id="1266667"/>
    <lineage>
        <taxon>Eukaryota</taxon>
        <taxon>Fungi</taxon>
        <taxon>Dikarya</taxon>
        <taxon>Ascomycota</taxon>
        <taxon>Saccharomycotina</taxon>
        <taxon>Saccharomycetes</taxon>
        <taxon>Saccharomycetales</taxon>
        <taxon>Saccharomycetaceae</taxon>
        <taxon>Lachancea</taxon>
    </lineage>
</organism>
<evidence type="ECO:0000259" key="6">
    <source>
        <dbReference type="Pfam" id="PF00248"/>
    </source>
</evidence>
<dbReference type="InterPro" id="IPR020471">
    <property type="entry name" value="AKR"/>
</dbReference>
<dbReference type="CDD" id="cd19071">
    <property type="entry name" value="AKR_AKR1-5-like"/>
    <property type="match status" value="1"/>
</dbReference>
<dbReference type="GO" id="GO:0016616">
    <property type="term" value="F:oxidoreductase activity, acting on the CH-OH group of donors, NAD or NADP as acceptor"/>
    <property type="evidence" value="ECO:0007669"/>
    <property type="project" value="UniProtKB-ARBA"/>
</dbReference>
<dbReference type="InterPro" id="IPR018170">
    <property type="entry name" value="Aldo/ket_reductase_CS"/>
</dbReference>
<dbReference type="PROSITE" id="PS00062">
    <property type="entry name" value="ALDOKETO_REDUCTASE_2"/>
    <property type="match status" value="1"/>
</dbReference>